<comment type="similarity">
    <text evidence="2 8">Belongs to the cytochrome P450 family.</text>
</comment>
<reference evidence="10" key="1">
    <citation type="journal article" date="2020" name="Stud. Mycol.">
        <title>101 Dothideomycetes genomes: a test case for predicting lifestyles and emergence of pathogens.</title>
        <authorList>
            <person name="Haridas S."/>
            <person name="Albert R."/>
            <person name="Binder M."/>
            <person name="Bloem J."/>
            <person name="Labutti K."/>
            <person name="Salamov A."/>
            <person name="Andreopoulos B."/>
            <person name="Baker S."/>
            <person name="Barry K."/>
            <person name="Bills G."/>
            <person name="Bluhm B."/>
            <person name="Cannon C."/>
            <person name="Castanera R."/>
            <person name="Culley D."/>
            <person name="Daum C."/>
            <person name="Ezra D."/>
            <person name="Gonzalez J."/>
            <person name="Henrissat B."/>
            <person name="Kuo A."/>
            <person name="Liang C."/>
            <person name="Lipzen A."/>
            <person name="Lutzoni F."/>
            <person name="Magnuson J."/>
            <person name="Mondo S."/>
            <person name="Nolan M."/>
            <person name="Ohm R."/>
            <person name="Pangilinan J."/>
            <person name="Park H.-J."/>
            <person name="Ramirez L."/>
            <person name="Alfaro M."/>
            <person name="Sun H."/>
            <person name="Tritt A."/>
            <person name="Yoshinaga Y."/>
            <person name="Zwiers L.-H."/>
            <person name="Turgeon B."/>
            <person name="Goodwin S."/>
            <person name="Spatafora J."/>
            <person name="Crous P."/>
            <person name="Grigoriev I."/>
        </authorList>
    </citation>
    <scope>NUCLEOTIDE SEQUENCE</scope>
    <source>
        <strain evidence="10">CBS 116435</strain>
    </source>
</reference>
<keyword evidence="11" id="KW-1185">Reference proteome</keyword>
<dbReference type="InterPro" id="IPR017972">
    <property type="entry name" value="Cyt_P450_CS"/>
</dbReference>
<dbReference type="EMBL" id="MU003786">
    <property type="protein sequence ID" value="KAF2722011.1"/>
    <property type="molecule type" value="Genomic_DNA"/>
</dbReference>
<dbReference type="InterPro" id="IPR050121">
    <property type="entry name" value="Cytochrome_P450_monoxygenase"/>
</dbReference>
<evidence type="ECO:0000256" key="6">
    <source>
        <dbReference type="ARBA" id="ARBA00023033"/>
    </source>
</evidence>
<dbReference type="GO" id="GO:0016705">
    <property type="term" value="F:oxidoreductase activity, acting on paired donors, with incorporation or reduction of molecular oxygen"/>
    <property type="evidence" value="ECO:0007669"/>
    <property type="project" value="InterPro"/>
</dbReference>
<gene>
    <name evidence="10" type="ORF">K431DRAFT_267637</name>
</gene>
<evidence type="ECO:0000256" key="1">
    <source>
        <dbReference type="ARBA" id="ARBA00001971"/>
    </source>
</evidence>
<dbReference type="PROSITE" id="PS00086">
    <property type="entry name" value="CYTOCHROME_P450"/>
    <property type="match status" value="1"/>
</dbReference>
<keyword evidence="9" id="KW-0472">Membrane</keyword>
<dbReference type="InterPro" id="IPR036396">
    <property type="entry name" value="Cyt_P450_sf"/>
</dbReference>
<keyword evidence="3 7" id="KW-0479">Metal-binding</keyword>
<evidence type="ECO:0000256" key="8">
    <source>
        <dbReference type="RuleBase" id="RU000461"/>
    </source>
</evidence>
<dbReference type="PRINTS" id="PR00463">
    <property type="entry name" value="EP450I"/>
</dbReference>
<feature type="transmembrane region" description="Helical" evidence="9">
    <location>
        <begin position="6"/>
        <end position="25"/>
    </location>
</feature>
<evidence type="ECO:0000313" key="11">
    <source>
        <dbReference type="Proteomes" id="UP000799441"/>
    </source>
</evidence>
<feature type="transmembrane region" description="Helical" evidence="9">
    <location>
        <begin position="34"/>
        <end position="56"/>
    </location>
</feature>
<dbReference type="OrthoDB" id="3945418at2759"/>
<dbReference type="Gene3D" id="1.10.630.10">
    <property type="entry name" value="Cytochrome P450"/>
    <property type="match status" value="1"/>
</dbReference>
<evidence type="ECO:0000313" key="10">
    <source>
        <dbReference type="EMBL" id="KAF2722011.1"/>
    </source>
</evidence>
<keyword evidence="9" id="KW-0812">Transmembrane</keyword>
<dbReference type="Proteomes" id="UP000799441">
    <property type="component" value="Unassembled WGS sequence"/>
</dbReference>
<evidence type="ECO:0000256" key="4">
    <source>
        <dbReference type="ARBA" id="ARBA00023002"/>
    </source>
</evidence>
<dbReference type="GO" id="GO:0020037">
    <property type="term" value="F:heme binding"/>
    <property type="evidence" value="ECO:0007669"/>
    <property type="project" value="InterPro"/>
</dbReference>
<accession>A0A9P4UQY5</accession>
<keyword evidence="9" id="KW-1133">Transmembrane helix</keyword>
<evidence type="ECO:0000256" key="5">
    <source>
        <dbReference type="ARBA" id="ARBA00023004"/>
    </source>
</evidence>
<sequence>MTVTAFMENAGPITCLMAITAVYILDLLSLPNSVILLAVISIFTYYYILLSIYRLYVSPLSRFPGPKLAALTFWYEFYYDIWPHNFQYLWKIKDLHTKYGPIVRINPIHLHVHDPTGEFYDEIYTTDVRRARDRCKWDCHYDPNHFLAGAMVQAMEHDLHRKRRGAVATFFSKKNIQQLKPLITAKIQKLCSRFSQAAIADDNNVVNLTHAMSALTMDIISTYCFGTDMGQLDRPDFAAIWFEALTTGSQVRVTTRHFPWLGNNLTKLVSYVPSRVVRWLNPEAEPMIKHEEMLRAHISSILNGENRSDEENELVTKTIFHEIKKSNLPSEEKTAQRLAAEAGTFLGAGTETTGRTLAITAFYLLSDSEVLATVRKELKTVMPTPRSPAFMPQLETLPYLSGVIHEGLRLAHGVSGRVARIAPDEELTLRDHRGGASDKEKIWRIPAGVSVLTSSYIVHTDPSIFPDPFAFEPRRWIENPELKRFNFAFGKGARGCLGMNLAFSELFMTIATVFRRFEMELYDTQLDRDVLTTRDASIGMMATESVGVRVKIIAEVEE</sequence>
<dbReference type="InterPro" id="IPR002401">
    <property type="entry name" value="Cyt_P450_E_grp-I"/>
</dbReference>
<comment type="cofactor">
    <cofactor evidence="1 7">
        <name>heme</name>
        <dbReference type="ChEBI" id="CHEBI:30413"/>
    </cofactor>
</comment>
<dbReference type="AlphaFoldDB" id="A0A9P4UQY5"/>
<evidence type="ECO:0000256" key="3">
    <source>
        <dbReference type="ARBA" id="ARBA00022723"/>
    </source>
</evidence>
<keyword evidence="6 8" id="KW-0503">Monooxygenase</keyword>
<evidence type="ECO:0000256" key="9">
    <source>
        <dbReference type="SAM" id="Phobius"/>
    </source>
</evidence>
<dbReference type="GO" id="GO:0004497">
    <property type="term" value="F:monooxygenase activity"/>
    <property type="evidence" value="ECO:0007669"/>
    <property type="project" value="UniProtKB-KW"/>
</dbReference>
<evidence type="ECO:0000256" key="2">
    <source>
        <dbReference type="ARBA" id="ARBA00010617"/>
    </source>
</evidence>
<dbReference type="SUPFAM" id="SSF48264">
    <property type="entry name" value="Cytochrome P450"/>
    <property type="match status" value="1"/>
</dbReference>
<feature type="binding site" description="axial binding residue" evidence="7">
    <location>
        <position position="496"/>
    </location>
    <ligand>
        <name>heme</name>
        <dbReference type="ChEBI" id="CHEBI:30413"/>
    </ligand>
    <ligandPart>
        <name>Fe</name>
        <dbReference type="ChEBI" id="CHEBI:18248"/>
    </ligandPart>
</feature>
<dbReference type="PRINTS" id="PR00385">
    <property type="entry name" value="P450"/>
</dbReference>
<dbReference type="InterPro" id="IPR001128">
    <property type="entry name" value="Cyt_P450"/>
</dbReference>
<dbReference type="PANTHER" id="PTHR24305:SF157">
    <property type="entry name" value="N-ACETYLTRYPTOPHAN 6-HYDROXYLASE IVOC-RELATED"/>
    <property type="match status" value="1"/>
</dbReference>
<keyword evidence="5 7" id="KW-0408">Iron</keyword>
<evidence type="ECO:0000256" key="7">
    <source>
        <dbReference type="PIRSR" id="PIRSR602401-1"/>
    </source>
</evidence>
<name>A0A9P4UQY5_9PEZI</name>
<keyword evidence="4 8" id="KW-0560">Oxidoreductase</keyword>
<comment type="caution">
    <text evidence="10">The sequence shown here is derived from an EMBL/GenBank/DDBJ whole genome shotgun (WGS) entry which is preliminary data.</text>
</comment>
<proteinExistence type="inferred from homology"/>
<keyword evidence="7 8" id="KW-0349">Heme</keyword>
<dbReference type="Pfam" id="PF00067">
    <property type="entry name" value="p450"/>
    <property type="match status" value="1"/>
</dbReference>
<organism evidence="10 11">
    <name type="scientific">Polychaeton citri CBS 116435</name>
    <dbReference type="NCBI Taxonomy" id="1314669"/>
    <lineage>
        <taxon>Eukaryota</taxon>
        <taxon>Fungi</taxon>
        <taxon>Dikarya</taxon>
        <taxon>Ascomycota</taxon>
        <taxon>Pezizomycotina</taxon>
        <taxon>Dothideomycetes</taxon>
        <taxon>Dothideomycetidae</taxon>
        <taxon>Capnodiales</taxon>
        <taxon>Capnodiaceae</taxon>
        <taxon>Polychaeton</taxon>
    </lineage>
</organism>
<dbReference type="PANTHER" id="PTHR24305">
    <property type="entry name" value="CYTOCHROME P450"/>
    <property type="match status" value="1"/>
</dbReference>
<dbReference type="CDD" id="cd11062">
    <property type="entry name" value="CYP58-like"/>
    <property type="match status" value="1"/>
</dbReference>
<dbReference type="GO" id="GO:0005506">
    <property type="term" value="F:iron ion binding"/>
    <property type="evidence" value="ECO:0007669"/>
    <property type="project" value="InterPro"/>
</dbReference>
<protein>
    <submittedName>
        <fullName evidence="10">Cytochrome P450</fullName>
    </submittedName>
</protein>